<dbReference type="OrthoDB" id="1928390at2759"/>
<dbReference type="GO" id="GO:0005634">
    <property type="term" value="C:nucleus"/>
    <property type="evidence" value="ECO:0007669"/>
    <property type="project" value="UniProtKB-SubCell"/>
</dbReference>
<evidence type="ECO:0000259" key="7">
    <source>
        <dbReference type="PROSITE" id="PS51754"/>
    </source>
</evidence>
<dbReference type="PANTHER" id="PTHR33057:SF110">
    <property type="entry name" value="TRANSCRIPTION REPRESSOR"/>
    <property type="match status" value="1"/>
</dbReference>
<accession>A0A7I8KAN3</accession>
<keyword evidence="3 6" id="KW-0805">Transcription regulation</keyword>
<keyword evidence="9" id="KW-1185">Reference proteome</keyword>
<dbReference type="InterPro" id="IPR006458">
    <property type="entry name" value="Ovate_C"/>
</dbReference>
<sequence>MRRRKKTVRYSAVDLSFSATLPGDAHGIFADAFCAVQCSFDPVRDFRESITEMVTAVGVRSWEEMEELVYCYVALNPPDLHGFIADAFCSVCSCRQRS</sequence>
<feature type="domain" description="OVATE" evidence="7">
    <location>
        <begin position="35"/>
        <end position="94"/>
    </location>
</feature>
<reference evidence="8" key="1">
    <citation type="submission" date="2020-02" db="EMBL/GenBank/DDBJ databases">
        <authorList>
            <person name="Scholz U."/>
            <person name="Mascher M."/>
            <person name="Fiebig A."/>
        </authorList>
    </citation>
    <scope>NUCLEOTIDE SEQUENCE</scope>
</reference>
<keyword evidence="4 6" id="KW-0804">Transcription</keyword>
<dbReference type="AlphaFoldDB" id="A0A7I8KAN3"/>
<dbReference type="EMBL" id="LR746267">
    <property type="protein sequence ID" value="CAA7394356.1"/>
    <property type="molecule type" value="Genomic_DNA"/>
</dbReference>
<keyword evidence="2 6" id="KW-0678">Repressor</keyword>
<comment type="function">
    <text evidence="6">Transcriptional repressor that regulates multiple aspects of plant growth and development.</text>
</comment>
<proteinExistence type="predicted"/>
<evidence type="ECO:0000256" key="5">
    <source>
        <dbReference type="ARBA" id="ARBA00023242"/>
    </source>
</evidence>
<name>A0A7I8KAN3_SPIIN</name>
<dbReference type="Pfam" id="PF04844">
    <property type="entry name" value="Ovate"/>
    <property type="match status" value="1"/>
</dbReference>
<evidence type="ECO:0000313" key="8">
    <source>
        <dbReference type="EMBL" id="CAA7394356.1"/>
    </source>
</evidence>
<evidence type="ECO:0000256" key="1">
    <source>
        <dbReference type="ARBA" id="ARBA00004123"/>
    </source>
</evidence>
<evidence type="ECO:0000313" key="9">
    <source>
        <dbReference type="Proteomes" id="UP000663760"/>
    </source>
</evidence>
<dbReference type="InterPro" id="IPR038933">
    <property type="entry name" value="Ovate"/>
</dbReference>
<dbReference type="NCBIfam" id="TIGR01568">
    <property type="entry name" value="A_thal_3678"/>
    <property type="match status" value="1"/>
</dbReference>
<dbReference type="Proteomes" id="UP000663760">
    <property type="component" value="Chromosome 4"/>
</dbReference>
<dbReference type="PANTHER" id="PTHR33057">
    <property type="entry name" value="TRANSCRIPTION REPRESSOR OFP7-RELATED"/>
    <property type="match status" value="1"/>
</dbReference>
<evidence type="ECO:0000256" key="6">
    <source>
        <dbReference type="RuleBase" id="RU367028"/>
    </source>
</evidence>
<evidence type="ECO:0000256" key="3">
    <source>
        <dbReference type="ARBA" id="ARBA00023015"/>
    </source>
</evidence>
<evidence type="ECO:0000256" key="4">
    <source>
        <dbReference type="ARBA" id="ARBA00023163"/>
    </source>
</evidence>
<dbReference type="PROSITE" id="PS51754">
    <property type="entry name" value="OVATE"/>
    <property type="match status" value="1"/>
</dbReference>
<dbReference type="GO" id="GO:0045892">
    <property type="term" value="P:negative regulation of DNA-templated transcription"/>
    <property type="evidence" value="ECO:0007669"/>
    <property type="project" value="UniProtKB-UniRule"/>
</dbReference>
<comment type="subcellular location">
    <subcellularLocation>
        <location evidence="1 6">Nucleus</location>
    </subcellularLocation>
</comment>
<evidence type="ECO:0000256" key="2">
    <source>
        <dbReference type="ARBA" id="ARBA00022491"/>
    </source>
</evidence>
<keyword evidence="5 6" id="KW-0539">Nucleus</keyword>
<organism evidence="8 9">
    <name type="scientific">Spirodela intermedia</name>
    <name type="common">Intermediate duckweed</name>
    <dbReference type="NCBI Taxonomy" id="51605"/>
    <lineage>
        <taxon>Eukaryota</taxon>
        <taxon>Viridiplantae</taxon>
        <taxon>Streptophyta</taxon>
        <taxon>Embryophyta</taxon>
        <taxon>Tracheophyta</taxon>
        <taxon>Spermatophyta</taxon>
        <taxon>Magnoliopsida</taxon>
        <taxon>Liliopsida</taxon>
        <taxon>Araceae</taxon>
        <taxon>Lemnoideae</taxon>
        <taxon>Spirodela</taxon>
    </lineage>
</organism>
<protein>
    <recommendedName>
        <fullName evidence="6">Transcription repressor</fullName>
    </recommendedName>
    <alternativeName>
        <fullName evidence="6">Ovate family protein</fullName>
    </alternativeName>
</protein>
<gene>
    <name evidence="8" type="ORF">SI8410_04005017</name>
</gene>